<comment type="caution">
    <text evidence="4">The sequence shown here is derived from an EMBL/GenBank/DDBJ whole genome shotgun (WGS) entry which is preliminary data.</text>
</comment>
<dbReference type="PANTHER" id="PTHR33710">
    <property type="entry name" value="BNAC02G09200D PROTEIN"/>
    <property type="match status" value="1"/>
</dbReference>
<feature type="domain" description="Zinc knuckle CX2CX4HX4C" evidence="3">
    <location>
        <begin position="229"/>
        <end position="275"/>
    </location>
</feature>
<evidence type="ECO:0000259" key="2">
    <source>
        <dbReference type="Pfam" id="PF14111"/>
    </source>
</evidence>
<evidence type="ECO:0000259" key="3">
    <source>
        <dbReference type="Pfam" id="PF14392"/>
    </source>
</evidence>
<dbReference type="EMBL" id="JAGKQM010000011">
    <property type="protein sequence ID" value="KAH0902445.1"/>
    <property type="molecule type" value="Genomic_DNA"/>
</dbReference>
<dbReference type="Gene3D" id="3.30.420.10">
    <property type="entry name" value="Ribonuclease H-like superfamily/Ribonuclease H"/>
    <property type="match status" value="1"/>
</dbReference>
<dbReference type="InterPro" id="IPR002156">
    <property type="entry name" value="RNaseH_domain"/>
</dbReference>
<organism evidence="4 5">
    <name type="scientific">Brassica napus</name>
    <name type="common">Rape</name>
    <dbReference type="NCBI Taxonomy" id="3708"/>
    <lineage>
        <taxon>Eukaryota</taxon>
        <taxon>Viridiplantae</taxon>
        <taxon>Streptophyta</taxon>
        <taxon>Embryophyta</taxon>
        <taxon>Tracheophyta</taxon>
        <taxon>Spermatophyta</taxon>
        <taxon>Magnoliopsida</taxon>
        <taxon>eudicotyledons</taxon>
        <taxon>Gunneridae</taxon>
        <taxon>Pentapetalae</taxon>
        <taxon>rosids</taxon>
        <taxon>malvids</taxon>
        <taxon>Brassicales</taxon>
        <taxon>Brassicaceae</taxon>
        <taxon>Brassiceae</taxon>
        <taxon>Brassica</taxon>
    </lineage>
</organism>
<dbReference type="InterPro" id="IPR044730">
    <property type="entry name" value="RNase_H-like_dom_plant"/>
</dbReference>
<protein>
    <recommendedName>
        <fullName evidence="6">RNase H type-1 domain-containing protein</fullName>
    </recommendedName>
</protein>
<reference evidence="4 5" key="1">
    <citation type="submission" date="2021-05" db="EMBL/GenBank/DDBJ databases">
        <title>Genome Assembly of Synthetic Allotetraploid Brassica napus Reveals Homoeologous Exchanges between Subgenomes.</title>
        <authorList>
            <person name="Davis J.T."/>
        </authorList>
    </citation>
    <scope>NUCLEOTIDE SEQUENCE [LARGE SCALE GENOMIC DNA]</scope>
    <source>
        <strain evidence="5">cv. Da-Ae</strain>
        <tissue evidence="4">Seedling</tissue>
    </source>
</reference>
<gene>
    <name evidence="4" type="ORF">HID58_041948</name>
</gene>
<dbReference type="InterPro" id="IPR025558">
    <property type="entry name" value="DUF4283"/>
</dbReference>
<evidence type="ECO:0000313" key="4">
    <source>
        <dbReference type="EMBL" id="KAH0902445.1"/>
    </source>
</evidence>
<dbReference type="PANTHER" id="PTHR33710:SF71">
    <property type="entry name" value="ENDONUCLEASE_EXONUCLEASE_PHOSPHATASE DOMAIN-CONTAINING PROTEIN"/>
    <property type="match status" value="1"/>
</dbReference>
<evidence type="ECO:0000313" key="5">
    <source>
        <dbReference type="Proteomes" id="UP000824890"/>
    </source>
</evidence>
<dbReference type="CDD" id="cd06222">
    <property type="entry name" value="RNase_H_like"/>
    <property type="match status" value="1"/>
</dbReference>
<keyword evidence="5" id="KW-1185">Reference proteome</keyword>
<feature type="domain" description="RNase H type-1" evidence="1">
    <location>
        <begin position="758"/>
        <end position="881"/>
    </location>
</feature>
<name>A0ABQ8BCA4_BRANA</name>
<dbReference type="SUPFAM" id="SSF56219">
    <property type="entry name" value="DNase I-like"/>
    <property type="match status" value="1"/>
</dbReference>
<dbReference type="InterPro" id="IPR025836">
    <property type="entry name" value="Zn_knuckle_CX2CX4HX4C"/>
</dbReference>
<dbReference type="InterPro" id="IPR036691">
    <property type="entry name" value="Endo/exonu/phosph_ase_sf"/>
</dbReference>
<feature type="domain" description="DUF4283" evidence="2">
    <location>
        <begin position="89"/>
        <end position="166"/>
    </location>
</feature>
<dbReference type="SUPFAM" id="SSF53098">
    <property type="entry name" value="Ribonuclease H-like"/>
    <property type="match status" value="1"/>
</dbReference>
<dbReference type="Pfam" id="PF14111">
    <property type="entry name" value="DUF4283"/>
    <property type="match status" value="1"/>
</dbReference>
<dbReference type="InterPro" id="IPR036397">
    <property type="entry name" value="RNaseH_sf"/>
</dbReference>
<dbReference type="Proteomes" id="UP000824890">
    <property type="component" value="Unassembled WGS sequence"/>
</dbReference>
<proteinExistence type="predicted"/>
<evidence type="ECO:0008006" key="6">
    <source>
        <dbReference type="Google" id="ProtNLM"/>
    </source>
</evidence>
<feature type="non-terminal residue" evidence="4">
    <location>
        <position position="1"/>
    </location>
</feature>
<dbReference type="InterPro" id="IPR012337">
    <property type="entry name" value="RNaseH-like_sf"/>
</dbReference>
<dbReference type="Pfam" id="PF14392">
    <property type="entry name" value="zf-CCHC_4"/>
    <property type="match status" value="1"/>
</dbReference>
<accession>A0ABQ8BCA4</accession>
<evidence type="ECO:0000259" key="1">
    <source>
        <dbReference type="Pfam" id="PF13456"/>
    </source>
</evidence>
<sequence length="895" mass="103818">ERRRPKYPRRSLEFSRRKTKLNSLFDSTSINHKFIMQSEDKHQEQDQNHHPYQQPDPTKVIWKALQRMKLGADRSRWSVHDDAQKEFEKDHRLCLVAKGLNMEHQNSPGIKVALPKTWQLVGKVEGQINDDGTVNFYFDTEHHLLMVLEKQPYTYRGWLVVLDRWINRDSPTFLKQIPFKIRVEKLPDVYRRHSIVESICSRLGHVEEVTIVEPSIFREAEVTVKVYFDVDDQITLTREVEIIKGKTPVELDFRYEGLQKFCLLCGSLRHEYELCSECSKMQPRQFELMDIGTNPYASVQERDAAIREYITIKETGESSGTATLMQTEPPPALAAPRQMTQSRGQGVVINPAEAAPTQAHLQYRQRQWSQLISSEQEGDFNDIKRSGEKQEGIPRTVRSCSCFTRMLTVLGLHDVKTLGGRFTWFGKRSNYSIMSKIDRAVANCNWLDIYPSATVSLLTCIGSDHRSLLLNTDGTKRKKSSLFRYDSRWRLYPGLKHVVEQACNQQNSNVSNGNIHSIICHCRRALSKWRSKQNTNSGKLIQEIKQEIQRIRVWRDNWLLGDPQPTPTGPGRFFYPNLKVKDLFFPGAFSWNQPLLNQLFQPEDALRILRLRPSITGTQDLLYWKLSKTGSYTVRSGYYVQRAEIWQLAYPDLSRSLEPHTNLLMFVHKIVNEDTRDLPSNLAWFIGWRIWKMRNRLLFDNNREHIVQVIKGSFMDLNLWKEAIYYNEPDFPTQVKDHRPHSIIDVLPQESMLYCIADASWKSEHEAAGIGWSLYSRQGTFIMQGSSAIASTNSAFEAVAVATLLAVQQLHRLHYKNVIFLGDNARLFKSLEPTRGRENTACHEASTMVQDILNLAKLNDYSFKQVPRNLVYHVDQLAKRARLSNQQYVITWLSP</sequence>
<dbReference type="Pfam" id="PF13456">
    <property type="entry name" value="RVT_3"/>
    <property type="match status" value="1"/>
</dbReference>